<dbReference type="Proteomes" id="UP000728647">
    <property type="component" value="Unassembled WGS sequence"/>
</dbReference>
<dbReference type="AlphaFoldDB" id="A0A8J8GI30"/>
<organism evidence="2 3">
    <name type="scientific">Haloterrigena gelatinilytica</name>
    <dbReference type="NCBI Taxonomy" id="2741724"/>
    <lineage>
        <taxon>Archaea</taxon>
        <taxon>Methanobacteriati</taxon>
        <taxon>Methanobacteriota</taxon>
        <taxon>Stenosarchaea group</taxon>
        <taxon>Halobacteria</taxon>
        <taxon>Halobacteriales</taxon>
        <taxon>Natrialbaceae</taxon>
        <taxon>Haloterrigena</taxon>
    </lineage>
</organism>
<evidence type="ECO:0000313" key="2">
    <source>
        <dbReference type="EMBL" id="NUB89778.1"/>
    </source>
</evidence>
<name>A0A8J8GI30_9EURY</name>
<reference evidence="2" key="1">
    <citation type="submission" date="2020-06" db="EMBL/GenBank/DDBJ databases">
        <title>Haloterrigena sp. nov., an extremely halophilic archaeon isolated from a saline sediment.</title>
        <authorList>
            <person name="Liu B.-B."/>
        </authorList>
    </citation>
    <scope>NUCLEOTIDE SEQUENCE</scope>
    <source>
        <strain evidence="2">SYSU A121-1</strain>
    </source>
</reference>
<sequence length="65" mass="7085">MGDDWDGEAKKDGVSVRRTGLPTGANPGLDAERVRFPTQGSAASATNFDRLHRFLGDRTPFRLPV</sequence>
<protein>
    <submittedName>
        <fullName evidence="2">Uncharacterized protein</fullName>
    </submittedName>
</protein>
<dbReference type="EMBL" id="JABURA010000001">
    <property type="protein sequence ID" value="NUB89778.1"/>
    <property type="molecule type" value="Genomic_DNA"/>
</dbReference>
<evidence type="ECO:0000256" key="1">
    <source>
        <dbReference type="SAM" id="MobiDB-lite"/>
    </source>
</evidence>
<dbReference type="RefSeq" id="WP_174701109.1">
    <property type="nucleotide sequence ID" value="NZ_JABURA010000001.1"/>
</dbReference>
<proteinExistence type="predicted"/>
<comment type="caution">
    <text evidence="2">The sequence shown here is derived from an EMBL/GenBank/DDBJ whole genome shotgun (WGS) entry which is preliminary data.</text>
</comment>
<accession>A0A8J8GI30</accession>
<feature type="region of interest" description="Disordered" evidence="1">
    <location>
        <begin position="1"/>
        <end position="32"/>
    </location>
</feature>
<evidence type="ECO:0000313" key="3">
    <source>
        <dbReference type="Proteomes" id="UP000728647"/>
    </source>
</evidence>
<gene>
    <name evidence="2" type="ORF">HT576_01845</name>
</gene>